<sequence length="577" mass="65673">MLCRLIIVSLGLSVSALSQQIPFESPDLQDESGTYEFEWPIKDVAVIGAGVSGLLAYRALADRHHFNKIRVFERDSSPGGNWHYSDEEAHAVAIEDGLTDDWWKSDYTPAMPARLPSHEIYSVKHNTTMKDELESRRINHRQPKPLWKNLRANTPAPQQQVPGFSWPPGVEWASHHSKVQRYLRSFASWLGINNGDDVATISYNTRVELITKDFDKKGQQTGWKLLLREFVETKEGQYEESYWEEHFDAVVVASGRFNIPHIPAIPGLVEWQKRFPKQILHSRQYRFSESIQYKNVIVVGASASATGISLDINTSAKTSYLSIREHSNDPRAPVRRETHLNSVPSNTTIIGEIAKFHPIPKGGDISDGKIELLNGTILTGIDQLIFGTGFRYAFPFLPQYHNSTVSGNETVDSEEQPIITDGSHVRSLYLDTFYIDQPTLAFQGQNVGIQTFIYGKYAGEAIARVWSGKADLPNRRAQWRHFWNTVEERGGLRKGFQWLNNEANSRYLNYFVAWLNSAAIKTGDKLLELPPDVSEEMDLWMKARAAGVSVNPDGRNDLWQTSLNENRRWRRAVMDDW</sequence>
<protein>
    <recommendedName>
        <fullName evidence="8">FAD/NAD(P)-binding domain-containing protein</fullName>
    </recommendedName>
</protein>
<dbReference type="KEGG" id="kbi:30212753"/>
<organism evidence="6 7">
    <name type="scientific">Kwoniella bestiolae CBS 10118</name>
    <dbReference type="NCBI Taxonomy" id="1296100"/>
    <lineage>
        <taxon>Eukaryota</taxon>
        <taxon>Fungi</taxon>
        <taxon>Dikarya</taxon>
        <taxon>Basidiomycota</taxon>
        <taxon>Agaricomycotina</taxon>
        <taxon>Tremellomycetes</taxon>
        <taxon>Tremellales</taxon>
        <taxon>Cryptococcaceae</taxon>
        <taxon>Kwoniella</taxon>
    </lineage>
</organism>
<dbReference type="Gene3D" id="3.50.50.60">
    <property type="entry name" value="FAD/NAD(P)-binding domain"/>
    <property type="match status" value="2"/>
</dbReference>
<evidence type="ECO:0000256" key="5">
    <source>
        <dbReference type="SAM" id="SignalP"/>
    </source>
</evidence>
<dbReference type="Pfam" id="PF13450">
    <property type="entry name" value="NAD_binding_8"/>
    <property type="match status" value="1"/>
</dbReference>
<dbReference type="GO" id="GO:0004499">
    <property type="term" value="F:N,N-dimethylaniline monooxygenase activity"/>
    <property type="evidence" value="ECO:0007669"/>
    <property type="project" value="InterPro"/>
</dbReference>
<dbReference type="RefSeq" id="XP_065726898.1">
    <property type="nucleotide sequence ID" value="XM_065870826.1"/>
</dbReference>
<proteinExistence type="inferred from homology"/>
<dbReference type="GO" id="GO:0050661">
    <property type="term" value="F:NADP binding"/>
    <property type="evidence" value="ECO:0007669"/>
    <property type="project" value="InterPro"/>
</dbReference>
<keyword evidence="3" id="KW-0274">FAD</keyword>
<dbReference type="GeneID" id="30212753"/>
<dbReference type="Proteomes" id="UP000092730">
    <property type="component" value="Chromosome 8"/>
</dbReference>
<dbReference type="AlphaFoldDB" id="A0AAJ8KFN9"/>
<dbReference type="PANTHER" id="PTHR23023">
    <property type="entry name" value="DIMETHYLANILINE MONOOXYGENASE"/>
    <property type="match status" value="1"/>
</dbReference>
<dbReference type="InterPro" id="IPR050346">
    <property type="entry name" value="FMO-like"/>
</dbReference>
<keyword evidence="7" id="KW-1185">Reference proteome</keyword>
<dbReference type="EMBL" id="CP144548">
    <property type="protein sequence ID" value="WVW87151.1"/>
    <property type="molecule type" value="Genomic_DNA"/>
</dbReference>
<keyword evidence="5" id="KW-0732">Signal</keyword>
<accession>A0AAJ8KFN9</accession>
<keyword evidence="4" id="KW-0560">Oxidoreductase</keyword>
<reference evidence="6" key="2">
    <citation type="submission" date="2024-02" db="EMBL/GenBank/DDBJ databases">
        <title>Comparative genomics of Cryptococcus and Kwoniella reveals pathogenesis evolution and contrasting modes of karyotype evolution via chromosome fusion or intercentromeric recombination.</title>
        <authorList>
            <person name="Coelho M.A."/>
            <person name="David-Palma M."/>
            <person name="Shea T."/>
            <person name="Bowers K."/>
            <person name="McGinley-Smith S."/>
            <person name="Mohammad A.W."/>
            <person name="Gnirke A."/>
            <person name="Yurkov A.M."/>
            <person name="Nowrousian M."/>
            <person name="Sun S."/>
            <person name="Cuomo C.A."/>
            <person name="Heitman J."/>
        </authorList>
    </citation>
    <scope>NUCLEOTIDE SEQUENCE</scope>
    <source>
        <strain evidence="6">CBS 10118</strain>
    </source>
</reference>
<keyword evidence="2" id="KW-0285">Flavoprotein</keyword>
<dbReference type="SUPFAM" id="SSF51905">
    <property type="entry name" value="FAD/NAD(P)-binding domain"/>
    <property type="match status" value="1"/>
</dbReference>
<name>A0AAJ8KFN9_9TREE</name>
<evidence type="ECO:0000313" key="6">
    <source>
        <dbReference type="EMBL" id="WVW87151.1"/>
    </source>
</evidence>
<evidence type="ECO:0000256" key="3">
    <source>
        <dbReference type="ARBA" id="ARBA00022827"/>
    </source>
</evidence>
<gene>
    <name evidence="6" type="ORF">I302_109208</name>
</gene>
<feature type="signal peptide" evidence="5">
    <location>
        <begin position="1"/>
        <end position="18"/>
    </location>
</feature>
<comment type="similarity">
    <text evidence="1">Belongs to the FMO family.</text>
</comment>
<evidence type="ECO:0000313" key="7">
    <source>
        <dbReference type="Proteomes" id="UP000092730"/>
    </source>
</evidence>
<dbReference type="InterPro" id="IPR020946">
    <property type="entry name" value="Flavin_mOase-like"/>
</dbReference>
<evidence type="ECO:0000256" key="2">
    <source>
        <dbReference type="ARBA" id="ARBA00022630"/>
    </source>
</evidence>
<reference evidence="6" key="1">
    <citation type="submission" date="2013-07" db="EMBL/GenBank/DDBJ databases">
        <authorList>
            <consortium name="The Broad Institute Genome Sequencing Platform"/>
            <person name="Cuomo C."/>
            <person name="Litvintseva A."/>
            <person name="Chen Y."/>
            <person name="Heitman J."/>
            <person name="Sun S."/>
            <person name="Springer D."/>
            <person name="Dromer F."/>
            <person name="Young S.K."/>
            <person name="Zeng Q."/>
            <person name="Gargeya S."/>
            <person name="Fitzgerald M."/>
            <person name="Abouelleil A."/>
            <person name="Alvarado L."/>
            <person name="Berlin A.M."/>
            <person name="Chapman S.B."/>
            <person name="Dewar J."/>
            <person name="Goldberg J."/>
            <person name="Griggs A."/>
            <person name="Gujja S."/>
            <person name="Hansen M."/>
            <person name="Howarth C."/>
            <person name="Imamovic A."/>
            <person name="Larimer J."/>
            <person name="McCowan C."/>
            <person name="Murphy C."/>
            <person name="Pearson M."/>
            <person name="Priest M."/>
            <person name="Roberts A."/>
            <person name="Saif S."/>
            <person name="Shea T."/>
            <person name="Sykes S."/>
            <person name="Wortman J."/>
            <person name="Nusbaum C."/>
            <person name="Birren B."/>
        </authorList>
    </citation>
    <scope>NUCLEOTIDE SEQUENCE</scope>
    <source>
        <strain evidence="6">CBS 10118</strain>
    </source>
</reference>
<dbReference type="GO" id="GO:0050660">
    <property type="term" value="F:flavin adenine dinucleotide binding"/>
    <property type="evidence" value="ECO:0007669"/>
    <property type="project" value="InterPro"/>
</dbReference>
<evidence type="ECO:0008006" key="8">
    <source>
        <dbReference type="Google" id="ProtNLM"/>
    </source>
</evidence>
<dbReference type="InterPro" id="IPR036188">
    <property type="entry name" value="FAD/NAD-bd_sf"/>
</dbReference>
<evidence type="ECO:0000256" key="4">
    <source>
        <dbReference type="ARBA" id="ARBA00023002"/>
    </source>
</evidence>
<dbReference type="Pfam" id="PF00743">
    <property type="entry name" value="FMO-like"/>
    <property type="match status" value="1"/>
</dbReference>
<evidence type="ECO:0000256" key="1">
    <source>
        <dbReference type="ARBA" id="ARBA00009183"/>
    </source>
</evidence>
<feature type="chain" id="PRO_5042478201" description="FAD/NAD(P)-binding domain-containing protein" evidence="5">
    <location>
        <begin position="19"/>
        <end position="577"/>
    </location>
</feature>